<sequence>MDVIIGKIKETDPFVVRNVESFDKMEISDITQVFAKPINKHGLNNKNREYVGHVEKKIRTRFCGVKEDKTNKGICGKGAGKLIDNVIQEMTKFYGLAIRRYPGSLEEMKK</sequence>
<protein>
    <submittedName>
        <fullName evidence="1">Uncharacterized protein</fullName>
    </submittedName>
</protein>
<reference evidence="1" key="1">
    <citation type="submission" date="2022-03" db="EMBL/GenBank/DDBJ databases">
        <authorList>
            <person name="Tunstrom K."/>
        </authorList>
    </citation>
    <scope>NUCLEOTIDE SEQUENCE</scope>
</reference>
<keyword evidence="2" id="KW-1185">Reference proteome</keyword>
<accession>A0AAU9V5G2</accession>
<gene>
    <name evidence="1" type="ORF">EEDITHA_LOCUS21253</name>
</gene>
<dbReference type="EMBL" id="CAKOGL010000030">
    <property type="protein sequence ID" value="CAH2107201.1"/>
    <property type="molecule type" value="Genomic_DNA"/>
</dbReference>
<proteinExistence type="predicted"/>
<evidence type="ECO:0000313" key="1">
    <source>
        <dbReference type="EMBL" id="CAH2107201.1"/>
    </source>
</evidence>
<dbReference type="AlphaFoldDB" id="A0AAU9V5G2"/>
<dbReference type="Proteomes" id="UP001153954">
    <property type="component" value="Unassembled WGS sequence"/>
</dbReference>
<name>A0AAU9V5G2_EUPED</name>
<comment type="caution">
    <text evidence="1">The sequence shown here is derived from an EMBL/GenBank/DDBJ whole genome shotgun (WGS) entry which is preliminary data.</text>
</comment>
<evidence type="ECO:0000313" key="2">
    <source>
        <dbReference type="Proteomes" id="UP001153954"/>
    </source>
</evidence>
<organism evidence="1 2">
    <name type="scientific">Euphydryas editha</name>
    <name type="common">Edith's checkerspot</name>
    <dbReference type="NCBI Taxonomy" id="104508"/>
    <lineage>
        <taxon>Eukaryota</taxon>
        <taxon>Metazoa</taxon>
        <taxon>Ecdysozoa</taxon>
        <taxon>Arthropoda</taxon>
        <taxon>Hexapoda</taxon>
        <taxon>Insecta</taxon>
        <taxon>Pterygota</taxon>
        <taxon>Neoptera</taxon>
        <taxon>Endopterygota</taxon>
        <taxon>Lepidoptera</taxon>
        <taxon>Glossata</taxon>
        <taxon>Ditrysia</taxon>
        <taxon>Papilionoidea</taxon>
        <taxon>Nymphalidae</taxon>
        <taxon>Nymphalinae</taxon>
        <taxon>Euphydryas</taxon>
    </lineage>
</organism>